<evidence type="ECO:0000313" key="2">
    <source>
        <dbReference type="Proteomes" id="UP000054144"/>
    </source>
</evidence>
<keyword evidence="2" id="KW-1185">Reference proteome</keyword>
<organism evidence="1 2">
    <name type="scientific">Fistulina hepatica ATCC 64428</name>
    <dbReference type="NCBI Taxonomy" id="1128425"/>
    <lineage>
        <taxon>Eukaryota</taxon>
        <taxon>Fungi</taxon>
        <taxon>Dikarya</taxon>
        <taxon>Basidiomycota</taxon>
        <taxon>Agaricomycotina</taxon>
        <taxon>Agaricomycetes</taxon>
        <taxon>Agaricomycetidae</taxon>
        <taxon>Agaricales</taxon>
        <taxon>Fistulinaceae</taxon>
        <taxon>Fistulina</taxon>
    </lineage>
</organism>
<dbReference type="EMBL" id="KN881617">
    <property type="protein sequence ID" value="KIY53463.1"/>
    <property type="molecule type" value="Genomic_DNA"/>
</dbReference>
<dbReference type="Proteomes" id="UP000054144">
    <property type="component" value="Unassembled WGS sequence"/>
</dbReference>
<evidence type="ECO:0000313" key="1">
    <source>
        <dbReference type="EMBL" id="KIY53463.1"/>
    </source>
</evidence>
<name>A0A0D7ARM5_9AGAR</name>
<dbReference type="AlphaFoldDB" id="A0A0D7ARM5"/>
<accession>A0A0D7ARM5</accession>
<gene>
    <name evidence="1" type="ORF">FISHEDRAFT_55197</name>
</gene>
<sequence>MAKKANEACSGIEPYKMAYDVQDSAGRKGSNYAADSNLYGGCNASISHTSWNVAGDHHLLVRLPRSAWDKLPYDDTDSGRIKVDLEKGCTRDLGGAYKNEDLLTGNTQPTSIIRIHRRNIYAGGIGNKAVNQTTASSENDRLFQPLHLEQMHEYGHIHGARTPRTDN</sequence>
<reference evidence="1 2" key="1">
    <citation type="journal article" date="2015" name="Fungal Genet. Biol.">
        <title>Evolution of novel wood decay mechanisms in Agaricales revealed by the genome sequences of Fistulina hepatica and Cylindrobasidium torrendii.</title>
        <authorList>
            <person name="Floudas D."/>
            <person name="Held B.W."/>
            <person name="Riley R."/>
            <person name="Nagy L.G."/>
            <person name="Koehler G."/>
            <person name="Ransdell A.S."/>
            <person name="Younus H."/>
            <person name="Chow J."/>
            <person name="Chiniquy J."/>
            <person name="Lipzen A."/>
            <person name="Tritt A."/>
            <person name="Sun H."/>
            <person name="Haridas S."/>
            <person name="LaButti K."/>
            <person name="Ohm R.A."/>
            <person name="Kues U."/>
            <person name="Blanchette R.A."/>
            <person name="Grigoriev I.V."/>
            <person name="Minto R.E."/>
            <person name="Hibbett D.S."/>
        </authorList>
    </citation>
    <scope>NUCLEOTIDE SEQUENCE [LARGE SCALE GENOMIC DNA]</scope>
    <source>
        <strain evidence="1 2">ATCC 64428</strain>
    </source>
</reference>
<proteinExistence type="predicted"/>
<protein>
    <submittedName>
        <fullName evidence="1">Uncharacterized protein</fullName>
    </submittedName>
</protein>